<gene>
    <name evidence="7" type="ORF">HY473_02470</name>
</gene>
<keyword evidence="4" id="KW-0548">Nucleotidyltransferase</keyword>
<dbReference type="Gene3D" id="3.90.550.10">
    <property type="entry name" value="Spore Coat Polysaccharide Biosynthesis Protein SpsA, Chain A"/>
    <property type="match status" value="1"/>
</dbReference>
<evidence type="ECO:0000256" key="1">
    <source>
        <dbReference type="ARBA" id="ARBA00006890"/>
    </source>
</evidence>
<dbReference type="Pfam" id="PF00483">
    <property type="entry name" value="NTP_transferase"/>
    <property type="match status" value="1"/>
</dbReference>
<proteinExistence type="inferred from homology"/>
<keyword evidence="3" id="KW-0808">Transferase</keyword>
<dbReference type="PANTHER" id="PTHR43197:SF1">
    <property type="entry name" value="UTP--GLUCOSE-1-PHOSPHATE URIDYLYLTRANSFERASE"/>
    <property type="match status" value="1"/>
</dbReference>
<evidence type="ECO:0000313" key="8">
    <source>
        <dbReference type="Proteomes" id="UP000756703"/>
    </source>
</evidence>
<name>A0A933DS80_9BACT</name>
<organism evidence="7 8">
    <name type="scientific">Candidatus Sungiibacteriota bacterium</name>
    <dbReference type="NCBI Taxonomy" id="2750080"/>
    <lineage>
        <taxon>Bacteria</taxon>
        <taxon>Candidatus Sungiibacteriota</taxon>
    </lineage>
</organism>
<evidence type="ECO:0000256" key="3">
    <source>
        <dbReference type="ARBA" id="ARBA00022679"/>
    </source>
</evidence>
<dbReference type="SUPFAM" id="SSF53448">
    <property type="entry name" value="Nucleotide-diphospho-sugar transferases"/>
    <property type="match status" value="1"/>
</dbReference>
<dbReference type="InterPro" id="IPR005771">
    <property type="entry name" value="GalU_uridylyltTrfase_bac/arc"/>
</dbReference>
<protein>
    <recommendedName>
        <fullName evidence="2">UTP--glucose-1-phosphate uridylyltransferase</fullName>
        <ecNumber evidence="2">2.7.7.9</ecNumber>
    </recommendedName>
</protein>
<comment type="catalytic activity">
    <reaction evidence="5">
        <text>alpha-D-glucose 1-phosphate + UTP + H(+) = UDP-alpha-D-glucose + diphosphate</text>
        <dbReference type="Rhea" id="RHEA:19889"/>
        <dbReference type="ChEBI" id="CHEBI:15378"/>
        <dbReference type="ChEBI" id="CHEBI:33019"/>
        <dbReference type="ChEBI" id="CHEBI:46398"/>
        <dbReference type="ChEBI" id="CHEBI:58601"/>
        <dbReference type="ChEBI" id="CHEBI:58885"/>
        <dbReference type="EC" id="2.7.7.9"/>
    </reaction>
</comment>
<dbReference type="PANTHER" id="PTHR43197">
    <property type="entry name" value="UTP--GLUCOSE-1-PHOSPHATE URIDYLYLTRANSFERASE"/>
    <property type="match status" value="1"/>
</dbReference>
<comment type="similarity">
    <text evidence="1">Belongs to the UDPGP type 2 family.</text>
</comment>
<evidence type="ECO:0000259" key="6">
    <source>
        <dbReference type="Pfam" id="PF00483"/>
    </source>
</evidence>
<evidence type="ECO:0000256" key="5">
    <source>
        <dbReference type="ARBA" id="ARBA00048128"/>
    </source>
</evidence>
<accession>A0A933DS80</accession>
<evidence type="ECO:0000256" key="4">
    <source>
        <dbReference type="ARBA" id="ARBA00022695"/>
    </source>
</evidence>
<dbReference type="InterPro" id="IPR029044">
    <property type="entry name" value="Nucleotide-diphossugar_trans"/>
</dbReference>
<dbReference type="AlphaFoldDB" id="A0A933DS80"/>
<reference evidence="7" key="1">
    <citation type="submission" date="2020-07" db="EMBL/GenBank/DDBJ databases">
        <title>Huge and variable diversity of episymbiotic CPR bacteria and DPANN archaea in groundwater ecosystems.</title>
        <authorList>
            <person name="He C.Y."/>
            <person name="Keren R."/>
            <person name="Whittaker M."/>
            <person name="Farag I.F."/>
            <person name="Doudna J."/>
            <person name="Cate J.H.D."/>
            <person name="Banfield J.F."/>
        </authorList>
    </citation>
    <scope>NUCLEOTIDE SEQUENCE</scope>
    <source>
        <strain evidence="7">NC_groundwater_1225_Ag_S-0.1um_56_177</strain>
    </source>
</reference>
<evidence type="ECO:0000313" key="7">
    <source>
        <dbReference type="EMBL" id="MBI4132925.1"/>
    </source>
</evidence>
<dbReference type="GO" id="GO:0006011">
    <property type="term" value="P:UDP-alpha-D-glucose metabolic process"/>
    <property type="evidence" value="ECO:0007669"/>
    <property type="project" value="InterPro"/>
</dbReference>
<comment type="caution">
    <text evidence="7">The sequence shown here is derived from an EMBL/GenBank/DDBJ whole genome shotgun (WGS) entry which is preliminary data.</text>
</comment>
<dbReference type="InterPro" id="IPR005835">
    <property type="entry name" value="NTP_transferase_dom"/>
</dbReference>
<feature type="domain" description="Nucleotidyl transferase" evidence="6">
    <location>
        <begin position="11"/>
        <end position="248"/>
    </location>
</feature>
<dbReference type="EC" id="2.7.7.9" evidence="2"/>
<sequence length="273" mass="30718">MFMRKNVTKVILPVGGSGKRLFPLTLHVPKAMIGVLDRPMVHYTLEEAGRAGIREAIFITGKNRRMVEEYLPHADLPLSYLFTEQENPIGNADAIYQAQKFLEREPVAIAFSDDLLIHSTPPLKALISFFNKVQEPILLLERVPMKDVSKYGVVKATLSKKHRGLYEIADIVEKPTPAKAPSNLTAIGRYVITPRVFELIKTLYPPKAGVEIGITDALKLYLEEGGTVYGWLFPGLRFDCGTKLGLAKAQIYLGLNHPEYREEIKKYLRSLKL</sequence>
<dbReference type="Proteomes" id="UP000756703">
    <property type="component" value="Unassembled WGS sequence"/>
</dbReference>
<dbReference type="EMBL" id="JACQMI010000016">
    <property type="protein sequence ID" value="MBI4132925.1"/>
    <property type="molecule type" value="Genomic_DNA"/>
</dbReference>
<evidence type="ECO:0000256" key="2">
    <source>
        <dbReference type="ARBA" id="ARBA00012415"/>
    </source>
</evidence>
<dbReference type="GO" id="GO:0003983">
    <property type="term" value="F:UTP:glucose-1-phosphate uridylyltransferase activity"/>
    <property type="evidence" value="ECO:0007669"/>
    <property type="project" value="UniProtKB-EC"/>
</dbReference>